<evidence type="ECO:0000313" key="3">
    <source>
        <dbReference type="Proteomes" id="UP001162060"/>
    </source>
</evidence>
<protein>
    <submittedName>
        <fullName evidence="2">Uncharacterized protein</fullName>
    </submittedName>
</protein>
<dbReference type="EMBL" id="CAKLBY020000249">
    <property type="protein sequence ID" value="CAK7939772.1"/>
    <property type="molecule type" value="Genomic_DNA"/>
</dbReference>
<proteinExistence type="predicted"/>
<sequence>MVEDALSAAASTLPAAPVAAEARGVSPRASADNISQVDLIYLGESDGGSDSKKTPRSPESKSATEYEPTNRP</sequence>
<accession>A0AAV1V0Q8</accession>
<name>A0AAV1V0Q8_9STRA</name>
<comment type="caution">
    <text evidence="2">The sequence shown here is derived from an EMBL/GenBank/DDBJ whole genome shotgun (WGS) entry which is preliminary data.</text>
</comment>
<organism evidence="2 3">
    <name type="scientific">Peronospora matthiolae</name>
    <dbReference type="NCBI Taxonomy" id="2874970"/>
    <lineage>
        <taxon>Eukaryota</taxon>
        <taxon>Sar</taxon>
        <taxon>Stramenopiles</taxon>
        <taxon>Oomycota</taxon>
        <taxon>Peronosporomycetes</taxon>
        <taxon>Peronosporales</taxon>
        <taxon>Peronosporaceae</taxon>
        <taxon>Peronospora</taxon>
    </lineage>
</organism>
<evidence type="ECO:0000256" key="1">
    <source>
        <dbReference type="SAM" id="MobiDB-lite"/>
    </source>
</evidence>
<gene>
    <name evidence="2" type="ORF">PM001_LOCUS24922</name>
</gene>
<feature type="region of interest" description="Disordered" evidence="1">
    <location>
        <begin position="1"/>
        <end position="72"/>
    </location>
</feature>
<dbReference type="AlphaFoldDB" id="A0AAV1V0Q8"/>
<dbReference type="Proteomes" id="UP001162060">
    <property type="component" value="Unassembled WGS sequence"/>
</dbReference>
<reference evidence="2" key="1">
    <citation type="submission" date="2024-01" db="EMBL/GenBank/DDBJ databases">
        <authorList>
            <person name="Webb A."/>
        </authorList>
    </citation>
    <scope>NUCLEOTIDE SEQUENCE</scope>
    <source>
        <strain evidence="2">Pm1</strain>
    </source>
</reference>
<evidence type="ECO:0000313" key="2">
    <source>
        <dbReference type="EMBL" id="CAK7939772.1"/>
    </source>
</evidence>
<feature type="compositionally biased region" description="Low complexity" evidence="1">
    <location>
        <begin position="1"/>
        <end position="22"/>
    </location>
</feature>
<feature type="compositionally biased region" description="Basic and acidic residues" evidence="1">
    <location>
        <begin position="49"/>
        <end position="72"/>
    </location>
</feature>